<feature type="domain" description="THO complex subunit 2 N-terminal" evidence="10">
    <location>
        <begin position="17"/>
        <end position="385"/>
    </location>
</feature>
<feature type="domain" description="THO complex subunit 2 N-terminal" evidence="10">
    <location>
        <begin position="403"/>
        <end position="552"/>
    </location>
</feature>
<accession>A0A915Q6G1</accession>
<feature type="compositionally biased region" description="Basic and acidic residues" evidence="7">
    <location>
        <begin position="1341"/>
        <end position="1367"/>
    </location>
</feature>
<dbReference type="InterPro" id="IPR032302">
    <property type="entry name" value="THOC2_N"/>
</dbReference>
<feature type="compositionally biased region" description="Basic and acidic residues" evidence="7">
    <location>
        <begin position="1394"/>
        <end position="1419"/>
    </location>
</feature>
<sequence length="1506" mass="171121">MSSTTEILTPQVELLQICRQVTEGQLTADAAYSFVRTLMKTVDNIPSLLVDVLAVVDLELSTEKKSEECRKYFLEFISLIVADDVLKCELDVLGANEQTTRSRVVKTKTRLFFKQVKFNLLREESEGYAKLITELLDNPSLTVSKALTRLYHLIGQFNLDPNRVIDIILECFESALQRRKFFVDLLTEFKASGDDICSILGFKFTFYQRSGNTPASLYRVAATLCDERVIDLLSLCTFLSPKLEDLINDHKSRVERDGKRAKRSETVSTGMVSTDSRVSSAAATGYVDENATIAGVSFASVLAMQNADDMKLVDEKENDDAVLAKNQKLGLTFALLEGGAWQFAKQMLDRFPEFYAVNASRSIALSIADLLERSTDDFYQEKSKFALNDIGTFNLGSSLAQTHSLEIVGSWSELVSVVLPVLAYLGPHIAYRPRAAVKLVRLIAVFFEEREKDRTWAQTAHTDSVCNALIDAIDETLVPALSLANGNFSYSQELWKLLSHLPYTVRYRTYARWKTVHTLRHPQINIYRGSTFGMTRYVLKRLSKETVRMMGRQLGKLCHVHPAVVFDYILDQIQTFENLIEPVVESIRFLSDLEFDVLSFCIIEHLAAPDKQQLKISNSIHPIKCSEKHLSANTTKDDGSLSPWLQSLSTFVGNVFLKYNIELTGVLQYVANQLKNNKSFDLLVLREIIQNMSGIESTTGLTTDQLEALAGGDTLRQEAGSFSTMRTNRRAILRLRDALFKEHLIVGLSILTAQQRQCIVYSESQDIPLKLAGQMLDQCQETLIQFGSFLRTNVRQEEYCNRMPSVWELIGRFHLPVDAAFFISRPTFMHRVYNNFDKSRKALRESDGSKMKLDSSRKSALFRNAFDEMIGELESSLRPLLPDFIWADISSKIFTIFWVLSMYDISVPKATYERELQRIRKSLTAVADNAEIVKFFTLTMINSKTKRAKEEEQLRNVEKKLTDELKKQSDHVERILNILRHDKELLFADCSPKLRGTQMARFLQHCILPRAVFTDMDAAFCAHFILLLHQQRTGFFQTVFFFDKLFNDIGAILATLTENEANCLGRFLALVLETVQRWHGDKGVFDKECYRFPGFMTKLHMRNPEATNTESVSDGMNYESYRTLCHKWQYRMTRSCLGILDGSNYVMMRNCLIVMIKMLTYFPLIENHIANIEKTVNKVHDMEKGRRDDLSLMAASYAGHLRMRKTHTYTESQFHNVIIFLLSFELSCPVLEELNRLTDVAKKTTRAGAARNANGATTLKAAVKSSTNEIIELSKQQKNSADGNATTLRRPANGAAELRKSLVTGDEKRKSSDLSATELVAKKKLKVSDGEDRPQLQPQRSNEESQLRRNEVRKEGHREKEELKMEEGEVGSPPPSSHSEALPPHKKTRSSKGGIDDEGPRREKERTRTEEKRERKRESVTSTLARGKVKTPDDHLKVRERAWKRPGEPTENDGNAKISRNESSSGSDRSAEPKGSKSSELSPSTRTTRHRRDPHRTTAAAHDRSR</sequence>
<dbReference type="GO" id="GO:0006406">
    <property type="term" value="P:mRNA export from nucleus"/>
    <property type="evidence" value="ECO:0007669"/>
    <property type="project" value="InterPro"/>
</dbReference>
<keyword evidence="6" id="KW-0175">Coiled coil</keyword>
<evidence type="ECO:0000259" key="8">
    <source>
        <dbReference type="Pfam" id="PF11262"/>
    </source>
</evidence>
<name>A0A915Q6G1_9BILA</name>
<keyword evidence="11" id="KW-1185">Reference proteome</keyword>
<dbReference type="Proteomes" id="UP000887581">
    <property type="component" value="Unplaced"/>
</dbReference>
<reference evidence="12" key="1">
    <citation type="submission" date="2022-11" db="UniProtKB">
        <authorList>
            <consortium name="WormBaseParasite"/>
        </authorList>
    </citation>
    <scope>IDENTIFICATION</scope>
</reference>
<feature type="compositionally biased region" description="Basic and acidic residues" evidence="7">
    <location>
        <begin position="1430"/>
        <end position="1448"/>
    </location>
</feature>
<comment type="subcellular location">
    <subcellularLocation>
        <location evidence="1">Nucleus</location>
    </subcellularLocation>
</comment>
<feature type="compositionally biased region" description="Basic and acidic residues" evidence="7">
    <location>
        <begin position="1297"/>
        <end position="1312"/>
    </location>
</feature>
<evidence type="ECO:0000259" key="9">
    <source>
        <dbReference type="Pfam" id="PF11732"/>
    </source>
</evidence>
<feature type="coiled-coil region" evidence="6">
    <location>
        <begin position="940"/>
        <end position="967"/>
    </location>
</feature>
<evidence type="ECO:0000256" key="3">
    <source>
        <dbReference type="ARBA" id="ARBA00019596"/>
    </source>
</evidence>
<dbReference type="PANTHER" id="PTHR21597:SF0">
    <property type="entry name" value="THO COMPLEX SUBUNIT 2"/>
    <property type="match status" value="1"/>
</dbReference>
<evidence type="ECO:0000259" key="10">
    <source>
        <dbReference type="Pfam" id="PF16134"/>
    </source>
</evidence>
<evidence type="ECO:0000313" key="11">
    <source>
        <dbReference type="Proteomes" id="UP000887581"/>
    </source>
</evidence>
<feature type="domain" description="THO complex subunitTHOC2 N-terminal" evidence="9">
    <location>
        <begin position="554"/>
        <end position="616"/>
    </location>
</feature>
<feature type="region of interest" description="Disordered" evidence="7">
    <location>
        <begin position="1274"/>
        <end position="1506"/>
    </location>
</feature>
<dbReference type="Pfam" id="PF11262">
    <property type="entry name" value="Tho2"/>
    <property type="match status" value="1"/>
</dbReference>
<proteinExistence type="inferred from homology"/>
<feature type="compositionally biased region" description="Polar residues" evidence="7">
    <location>
        <begin position="1274"/>
        <end position="1287"/>
    </location>
</feature>
<dbReference type="WBParaSite" id="sdigi.contig7.g879.t1">
    <property type="protein sequence ID" value="sdigi.contig7.g879.t1"/>
    <property type="gene ID" value="sdigi.contig7.g879"/>
</dbReference>
<keyword evidence="4" id="KW-0539">Nucleus</keyword>
<dbReference type="GO" id="GO:0006397">
    <property type="term" value="P:mRNA processing"/>
    <property type="evidence" value="ECO:0007669"/>
    <property type="project" value="InterPro"/>
</dbReference>
<evidence type="ECO:0000313" key="12">
    <source>
        <dbReference type="WBParaSite" id="sdigi.contig7.g879.t1"/>
    </source>
</evidence>
<dbReference type="Pfam" id="PF16134">
    <property type="entry name" value="THOC2_N"/>
    <property type="match status" value="2"/>
</dbReference>
<feature type="domain" description="THO complex subunitTHOC2 C-terminal" evidence="8">
    <location>
        <begin position="886"/>
        <end position="1201"/>
    </location>
</feature>
<comment type="subunit">
    <text evidence="5">Component of the THO subcomplex, which is composed of THOC1, THOC2, THOC3, THOC5, THOC6 and THOC7. The THO subcomplex interacts with DDX39B to form the THO-DDX39B complex which multimerizes into a 28-subunit tetrameric assembly. Component of the transcription/export (TREX) complex at least composed of ALYREF/THOC4, DDX39B, SARNP/CIP29, CHTOP and the THO subcomplex; in the complex interacts with THOC1, THOC3, THOC5, THOC7 and DDX39B. TREX seems to have a dynamic structure involving ATP-dependent remodeling. Interacts with POLDIP3 and ZC3H11A.</text>
</comment>
<comment type="similarity">
    <text evidence="2">Belongs to the THOC2 family.</text>
</comment>
<evidence type="ECO:0000256" key="6">
    <source>
        <dbReference type="SAM" id="Coils"/>
    </source>
</evidence>
<evidence type="ECO:0000256" key="1">
    <source>
        <dbReference type="ARBA" id="ARBA00004123"/>
    </source>
</evidence>
<dbReference type="PANTHER" id="PTHR21597">
    <property type="entry name" value="THO2 PROTEIN"/>
    <property type="match status" value="1"/>
</dbReference>
<dbReference type="Pfam" id="PF11732">
    <property type="entry name" value="Thoc2"/>
    <property type="match status" value="1"/>
</dbReference>
<evidence type="ECO:0000256" key="2">
    <source>
        <dbReference type="ARBA" id="ARBA00007857"/>
    </source>
</evidence>
<dbReference type="InterPro" id="IPR040007">
    <property type="entry name" value="Tho2"/>
</dbReference>
<dbReference type="GO" id="GO:0003729">
    <property type="term" value="F:mRNA binding"/>
    <property type="evidence" value="ECO:0007669"/>
    <property type="project" value="TreeGrafter"/>
</dbReference>
<evidence type="ECO:0000256" key="5">
    <source>
        <dbReference type="ARBA" id="ARBA00047033"/>
    </source>
</evidence>
<dbReference type="InterPro" id="IPR021418">
    <property type="entry name" value="THO_THOC2_C"/>
</dbReference>
<evidence type="ECO:0000256" key="7">
    <source>
        <dbReference type="SAM" id="MobiDB-lite"/>
    </source>
</evidence>
<evidence type="ECO:0000256" key="4">
    <source>
        <dbReference type="ARBA" id="ARBA00023242"/>
    </source>
</evidence>
<dbReference type="InterPro" id="IPR021726">
    <property type="entry name" value="THO_THOC2_N"/>
</dbReference>
<organism evidence="11 12">
    <name type="scientific">Setaria digitata</name>
    <dbReference type="NCBI Taxonomy" id="48799"/>
    <lineage>
        <taxon>Eukaryota</taxon>
        <taxon>Metazoa</taxon>
        <taxon>Ecdysozoa</taxon>
        <taxon>Nematoda</taxon>
        <taxon>Chromadorea</taxon>
        <taxon>Rhabditida</taxon>
        <taxon>Spirurina</taxon>
        <taxon>Spiruromorpha</taxon>
        <taxon>Filarioidea</taxon>
        <taxon>Setariidae</taxon>
        <taxon>Setaria</taxon>
    </lineage>
</organism>
<dbReference type="GO" id="GO:0000445">
    <property type="term" value="C:THO complex part of transcription export complex"/>
    <property type="evidence" value="ECO:0007669"/>
    <property type="project" value="TreeGrafter"/>
</dbReference>
<protein>
    <recommendedName>
        <fullName evidence="3">THO complex subunit 2</fullName>
    </recommendedName>
</protein>